<accession>A0A0C9W099</accession>
<dbReference type="OrthoDB" id="18412at2759"/>
<dbReference type="HOGENOM" id="CLU_041572_0_0_1"/>
<keyword evidence="1" id="KW-0863">Zinc-finger</keyword>
<dbReference type="SUPFAM" id="SSF144232">
    <property type="entry name" value="HIT/MYND zinc finger-like"/>
    <property type="match status" value="1"/>
</dbReference>
<dbReference type="Gene3D" id="3.30.60.190">
    <property type="match status" value="1"/>
</dbReference>
<dbReference type="InterPro" id="IPR039646">
    <property type="entry name" value="ZNHIT2"/>
</dbReference>
<dbReference type="CDD" id="cd23024">
    <property type="entry name" value="zf-HIT_ZNHIT2-3"/>
    <property type="match status" value="1"/>
</dbReference>
<dbReference type="PANTHER" id="PTHR15555:SF0">
    <property type="entry name" value="ZINC FINGER HIT DOMAIN-CONTAINING PROTEIN 2"/>
    <property type="match status" value="1"/>
</dbReference>
<reference evidence="3 4" key="1">
    <citation type="submission" date="2014-04" db="EMBL/GenBank/DDBJ databases">
        <title>Evolutionary Origins and Diversification of the Mycorrhizal Mutualists.</title>
        <authorList>
            <consortium name="DOE Joint Genome Institute"/>
            <consortium name="Mycorrhizal Genomics Consortium"/>
            <person name="Kohler A."/>
            <person name="Kuo A."/>
            <person name="Nagy L.G."/>
            <person name="Floudas D."/>
            <person name="Copeland A."/>
            <person name="Barry K.W."/>
            <person name="Cichocki N."/>
            <person name="Veneault-Fourrey C."/>
            <person name="LaButti K."/>
            <person name="Lindquist E.A."/>
            <person name="Lipzen A."/>
            <person name="Lundell T."/>
            <person name="Morin E."/>
            <person name="Murat C."/>
            <person name="Riley R."/>
            <person name="Ohm R."/>
            <person name="Sun H."/>
            <person name="Tunlid A."/>
            <person name="Henrissat B."/>
            <person name="Grigoriev I.V."/>
            <person name="Hibbett D.S."/>
            <person name="Martin F."/>
        </authorList>
    </citation>
    <scope>NUCLEOTIDE SEQUENCE [LARGE SCALE GENOMIC DNA]</scope>
    <source>
        <strain evidence="3 4">MD-312</strain>
    </source>
</reference>
<name>A0A0C9W099_9AGAM</name>
<proteinExistence type="predicted"/>
<keyword evidence="4" id="KW-1185">Reference proteome</keyword>
<keyword evidence="1" id="KW-0479">Metal-binding</keyword>
<sequence length="408" mass="45415">MSTATEIKTHDTDESSEGGDKVLCGICRRQFSRYTCPTCNVAYCSLTCFRSEAHSQCSETFYRKEIETGIKTESSKTAEERVKMLELLKRMEERNAEEDEAMLMGSDEEDEEGDGLARRLAGMDISSASADELLRLLTKEERDKFFMALKDPSSELAQQLLASTELDRTRQAPWWEVPSVDKDSSGPVEVRYGHKPELMDVPKSLVKPNPNGPTLLYNICAVLLAYAYTTRHLSMSPLSSTENDPSDQNEARRIIAQAVPFIADRKSKVLHVSIGDAANALWSRLDPGCVDTRTFLVLLEDIAKLVRPRIATIAEPSASGGQILTADHPSAAAILALSDCTSLFKLPAMDSSRVPPRQNNVTMKLTFYAAHLLSTPLFLLRAIADEVCLYSKTVEKEIEWPSERSRRP</sequence>
<evidence type="ECO:0000313" key="3">
    <source>
        <dbReference type="EMBL" id="KIJ59233.1"/>
    </source>
</evidence>
<dbReference type="EMBL" id="KN839893">
    <property type="protein sequence ID" value="KIJ59233.1"/>
    <property type="molecule type" value="Genomic_DNA"/>
</dbReference>
<keyword evidence="1" id="KW-0862">Zinc</keyword>
<evidence type="ECO:0000259" key="2">
    <source>
        <dbReference type="PROSITE" id="PS51083"/>
    </source>
</evidence>
<dbReference type="GO" id="GO:0008270">
    <property type="term" value="F:zinc ion binding"/>
    <property type="evidence" value="ECO:0007669"/>
    <property type="project" value="UniProtKB-UniRule"/>
</dbReference>
<dbReference type="InterPro" id="IPR007529">
    <property type="entry name" value="Znf_HIT"/>
</dbReference>
<dbReference type="PANTHER" id="PTHR15555">
    <property type="entry name" value="ZINC FINGER HIT DOMAIN CONTAINING PROTEIN 2 PROTEIN FON -RELATED"/>
    <property type="match status" value="1"/>
</dbReference>
<organism evidence="3 4">
    <name type="scientific">Hydnomerulius pinastri MD-312</name>
    <dbReference type="NCBI Taxonomy" id="994086"/>
    <lineage>
        <taxon>Eukaryota</taxon>
        <taxon>Fungi</taxon>
        <taxon>Dikarya</taxon>
        <taxon>Basidiomycota</taxon>
        <taxon>Agaricomycotina</taxon>
        <taxon>Agaricomycetes</taxon>
        <taxon>Agaricomycetidae</taxon>
        <taxon>Boletales</taxon>
        <taxon>Boletales incertae sedis</taxon>
        <taxon>Leucogyrophana</taxon>
    </lineage>
</organism>
<dbReference type="Pfam" id="PF04438">
    <property type="entry name" value="zf-HIT"/>
    <property type="match status" value="1"/>
</dbReference>
<dbReference type="Proteomes" id="UP000053820">
    <property type="component" value="Unassembled WGS sequence"/>
</dbReference>
<feature type="domain" description="HIT-type" evidence="2">
    <location>
        <begin position="24"/>
        <end position="57"/>
    </location>
</feature>
<evidence type="ECO:0000313" key="4">
    <source>
        <dbReference type="Proteomes" id="UP000053820"/>
    </source>
</evidence>
<gene>
    <name evidence="3" type="ORF">HYDPIDRAFT_101098</name>
</gene>
<dbReference type="AlphaFoldDB" id="A0A0C9W099"/>
<dbReference type="PROSITE" id="PS51083">
    <property type="entry name" value="ZF_HIT"/>
    <property type="match status" value="1"/>
</dbReference>
<protein>
    <recommendedName>
        <fullName evidence="2">HIT-type domain-containing protein</fullName>
    </recommendedName>
</protein>
<evidence type="ECO:0000256" key="1">
    <source>
        <dbReference type="PROSITE-ProRule" id="PRU00453"/>
    </source>
</evidence>